<accession>A0A1Z1W721</accession>
<dbReference type="EMBL" id="CP021748">
    <property type="protein sequence ID" value="ARX82206.1"/>
    <property type="molecule type" value="Genomic_DNA"/>
</dbReference>
<dbReference type="GO" id="GO:0006071">
    <property type="term" value="P:glycerol metabolic process"/>
    <property type="evidence" value="ECO:0007669"/>
    <property type="project" value="UniProtKB-KW"/>
</dbReference>
<evidence type="ECO:0000259" key="7">
    <source>
        <dbReference type="PROSITE" id="PS51704"/>
    </source>
</evidence>
<dbReference type="InterPro" id="IPR017946">
    <property type="entry name" value="PLC-like_Pdiesterase_TIM-brl"/>
</dbReference>
<dbReference type="InterPro" id="IPR006311">
    <property type="entry name" value="TAT_signal"/>
</dbReference>
<dbReference type="PROSITE" id="PS51318">
    <property type="entry name" value="TAT"/>
    <property type="match status" value="1"/>
</dbReference>
<dbReference type="GO" id="GO:0042597">
    <property type="term" value="C:periplasmic space"/>
    <property type="evidence" value="ECO:0007669"/>
    <property type="project" value="TreeGrafter"/>
</dbReference>
<dbReference type="STRING" id="67267.GCA_000716675_00306"/>
<comment type="catalytic activity">
    <reaction evidence="6">
        <text>a sn-glycero-3-phosphodiester + H2O = an alcohol + sn-glycerol 3-phosphate + H(+)</text>
        <dbReference type="Rhea" id="RHEA:12969"/>
        <dbReference type="ChEBI" id="CHEBI:15377"/>
        <dbReference type="ChEBI" id="CHEBI:15378"/>
        <dbReference type="ChEBI" id="CHEBI:30879"/>
        <dbReference type="ChEBI" id="CHEBI:57597"/>
        <dbReference type="ChEBI" id="CHEBI:83408"/>
        <dbReference type="EC" id="3.1.4.46"/>
    </reaction>
</comment>
<dbReference type="Gene3D" id="3.20.20.190">
    <property type="entry name" value="Phosphatidylinositol (PI) phosphodiesterase"/>
    <property type="match status" value="1"/>
</dbReference>
<dbReference type="EC" id="3.1.4.46" evidence="2"/>
<evidence type="ECO:0000256" key="1">
    <source>
        <dbReference type="ARBA" id="ARBA00007277"/>
    </source>
</evidence>
<dbReference type="PROSITE" id="PS51704">
    <property type="entry name" value="GP_PDE"/>
    <property type="match status" value="1"/>
</dbReference>
<evidence type="ECO:0000313" key="9">
    <source>
        <dbReference type="Proteomes" id="UP000195880"/>
    </source>
</evidence>
<keyword evidence="4" id="KW-0319">Glycerol metabolism</keyword>
<reference evidence="8 9" key="1">
    <citation type="submission" date="2017-05" db="EMBL/GenBank/DDBJ databases">
        <title>Streptomyces alboflavus Genome sequencing and assembly.</title>
        <authorList>
            <person name="Wang Y."/>
            <person name="Du B."/>
            <person name="Ding Y."/>
            <person name="Liu H."/>
            <person name="Hou Q."/>
            <person name="Liu K."/>
            <person name="Wang C."/>
            <person name="Yao L."/>
        </authorList>
    </citation>
    <scope>NUCLEOTIDE SEQUENCE [LARGE SCALE GENOMIC DNA]</scope>
    <source>
        <strain evidence="8 9">MDJK44</strain>
    </source>
</reference>
<dbReference type="PANTHER" id="PTHR43620:SF7">
    <property type="entry name" value="GLYCEROPHOSPHODIESTER PHOSPHODIESTERASE GDPD5-RELATED"/>
    <property type="match status" value="1"/>
</dbReference>
<dbReference type="OrthoDB" id="9758957at2"/>
<proteinExistence type="inferred from homology"/>
<dbReference type="KEGG" id="salf:SMD44_01615"/>
<evidence type="ECO:0000256" key="2">
    <source>
        <dbReference type="ARBA" id="ARBA00012247"/>
    </source>
</evidence>
<feature type="domain" description="GP-PDE" evidence="7">
    <location>
        <begin position="61"/>
        <end position="387"/>
    </location>
</feature>
<dbReference type="eggNOG" id="COG0584">
    <property type="taxonomic scope" value="Bacteria"/>
</dbReference>
<dbReference type="GO" id="GO:0006629">
    <property type="term" value="P:lipid metabolic process"/>
    <property type="evidence" value="ECO:0007669"/>
    <property type="project" value="InterPro"/>
</dbReference>
<evidence type="ECO:0000256" key="5">
    <source>
        <dbReference type="ARBA" id="ARBA00022801"/>
    </source>
</evidence>
<name>A0A1Z1W721_9ACTN</name>
<dbReference type="CDD" id="cd08602">
    <property type="entry name" value="GDPD_ScGlpQ1_like"/>
    <property type="match status" value="1"/>
</dbReference>
<evidence type="ECO:0000256" key="6">
    <source>
        <dbReference type="ARBA" id="ARBA00047512"/>
    </source>
</evidence>
<comment type="similarity">
    <text evidence="1">Belongs to the glycerophosphoryl diester phosphodiesterase family.</text>
</comment>
<dbReference type="GO" id="GO:0008889">
    <property type="term" value="F:glycerophosphodiester phosphodiesterase activity"/>
    <property type="evidence" value="ECO:0007669"/>
    <property type="project" value="UniProtKB-EC"/>
</dbReference>
<dbReference type="RefSeq" id="WP_087883341.1">
    <property type="nucleotide sequence ID" value="NZ_CP021748.1"/>
</dbReference>
<dbReference type="PANTHER" id="PTHR43620">
    <property type="entry name" value="GLYCEROPHOSPHORYL DIESTER PHOSPHODIESTERASE"/>
    <property type="match status" value="1"/>
</dbReference>
<evidence type="ECO:0000256" key="3">
    <source>
        <dbReference type="ARBA" id="ARBA00022729"/>
    </source>
</evidence>
<keyword evidence="5" id="KW-0378">Hydrolase</keyword>
<organism evidence="8 9">
    <name type="scientific">Streptomyces alboflavus</name>
    <dbReference type="NCBI Taxonomy" id="67267"/>
    <lineage>
        <taxon>Bacteria</taxon>
        <taxon>Bacillati</taxon>
        <taxon>Actinomycetota</taxon>
        <taxon>Actinomycetes</taxon>
        <taxon>Kitasatosporales</taxon>
        <taxon>Streptomycetaceae</taxon>
        <taxon>Streptomyces</taxon>
    </lineage>
</organism>
<keyword evidence="9" id="KW-1185">Reference proteome</keyword>
<dbReference type="SUPFAM" id="SSF51695">
    <property type="entry name" value="PLC-like phosphodiesterases"/>
    <property type="match status" value="1"/>
</dbReference>
<dbReference type="Pfam" id="PF03009">
    <property type="entry name" value="GDPD"/>
    <property type="match status" value="1"/>
</dbReference>
<keyword evidence="3" id="KW-0732">Signal</keyword>
<protein>
    <recommendedName>
        <fullName evidence="2">glycerophosphodiester phosphodiesterase</fullName>
        <ecNumber evidence="2">3.1.4.46</ecNumber>
    </recommendedName>
</protein>
<evidence type="ECO:0000256" key="4">
    <source>
        <dbReference type="ARBA" id="ARBA00022798"/>
    </source>
</evidence>
<gene>
    <name evidence="8" type="ORF">SMD44_01615</name>
</gene>
<sequence>MATQESGRRDTGTSPGRRAVLGAAVLGAGTAVVGAPGVARADARHGHGGHGGGGYRDLPVPTVVAHRGTSGYRPEHTIGSYQLALDMGAHVIEQDVVPTKDGHLVCRHENDITGTTDVAAHPEFAGRKTTKSVDGVSLTGWFTEDFTLAELKTLRAKERIPGTRQRNTLYDGRWDVPTLEEVFRWAEKEGRKRGERVWLHIETKHPTYFRKLGLGLEEPLAKLLRRYNRHRRNSPNFLQSFEPSSIQRLRKLVDAPGVVLLSTASSRPWDFVEAGDPRTVADLIKPEGLKWISSYAKGIGPTLDLIIPKGPDGRLLEPTTLVRDAHAKGLVLHPYTMRNENTFLPADFKKGTDPNAYGDAFGAFKRYFATGIDGIFSDNPDTALLAAADFNDD</sequence>
<evidence type="ECO:0000313" key="8">
    <source>
        <dbReference type="EMBL" id="ARX82206.1"/>
    </source>
</evidence>
<dbReference type="Proteomes" id="UP000195880">
    <property type="component" value="Chromosome"/>
</dbReference>
<dbReference type="InterPro" id="IPR030395">
    <property type="entry name" value="GP_PDE_dom"/>
</dbReference>
<dbReference type="AlphaFoldDB" id="A0A1Z1W721"/>